<evidence type="ECO:0000256" key="4">
    <source>
        <dbReference type="ARBA" id="ARBA00023235"/>
    </source>
</evidence>
<accession>A0A4Y6U9Z7</accession>
<feature type="domain" description="RNA-binding S4" evidence="8">
    <location>
        <begin position="15"/>
        <end position="74"/>
    </location>
</feature>
<dbReference type="Pfam" id="PF00849">
    <property type="entry name" value="PseudoU_synth_2"/>
    <property type="match status" value="1"/>
</dbReference>
<dbReference type="SMART" id="SM00363">
    <property type="entry name" value="S4"/>
    <property type="match status" value="1"/>
</dbReference>
<dbReference type="PROSITE" id="PS50889">
    <property type="entry name" value="S4"/>
    <property type="match status" value="1"/>
</dbReference>
<dbReference type="NCBIfam" id="TIGR00093">
    <property type="entry name" value="pseudouridine synthase"/>
    <property type="match status" value="1"/>
</dbReference>
<dbReference type="InterPro" id="IPR020103">
    <property type="entry name" value="PsdUridine_synth_cat_dom_sf"/>
</dbReference>
<keyword evidence="10" id="KW-1185">Reference proteome</keyword>
<dbReference type="KEGG" id="swf:E3E12_02455"/>
<dbReference type="RefSeq" id="WP_141444011.1">
    <property type="nucleotide sequence ID" value="NZ_CP038231.1"/>
</dbReference>
<dbReference type="SUPFAM" id="SSF55120">
    <property type="entry name" value="Pseudouridine synthase"/>
    <property type="match status" value="1"/>
</dbReference>
<dbReference type="OrthoDB" id="9807213at2"/>
<dbReference type="InterPro" id="IPR002942">
    <property type="entry name" value="S4_RNA-bd"/>
</dbReference>
<dbReference type="InterPro" id="IPR036986">
    <property type="entry name" value="S4_RNA-bd_sf"/>
</dbReference>
<evidence type="ECO:0000256" key="6">
    <source>
        <dbReference type="RuleBase" id="RU003887"/>
    </source>
</evidence>
<dbReference type="PROSITE" id="PS01149">
    <property type="entry name" value="PSI_RSU"/>
    <property type="match status" value="1"/>
</dbReference>
<dbReference type="GO" id="GO:0000455">
    <property type="term" value="P:enzyme-directed rRNA pseudouridine synthesis"/>
    <property type="evidence" value="ECO:0007669"/>
    <property type="project" value="UniProtKB-ARBA"/>
</dbReference>
<sequence length="331" mass="36468">MAGTHERAEPPTHGERIAKALARAGVASRREAERMVEEGRVHLNGQPVTHPATLVGPDDRMSVDGKAVAAPDRPRLWRYAKPAGLVTTHHDPENRPTVFENLPPGLPRVISVGRLDLNSEGLLLLTNDGELARALEMPSRHWPRRYRVRVYGYVDPRKLESLAKGCVVDGVRYGPIEARLETNQDLNRQERTGAASDNNQNKPRQPIPRAFSGRSGNSWLIVTLHEGKNREIRKVLASLGLQVNRLVRLSYGPFRLGALRPSELEEVPGKVIADAVGKHLPGLKEAMKHKNRTHQAGTLGSAGQAAGGTRVPGTNKAHKTARRPTPKTRRR</sequence>
<evidence type="ECO:0000259" key="8">
    <source>
        <dbReference type="SMART" id="SM00363"/>
    </source>
</evidence>
<name>A0A4Y6U9Z7_9PROT</name>
<dbReference type="PANTHER" id="PTHR47683">
    <property type="entry name" value="PSEUDOURIDINE SYNTHASE FAMILY PROTEIN-RELATED"/>
    <property type="match status" value="1"/>
</dbReference>
<evidence type="ECO:0000256" key="1">
    <source>
        <dbReference type="ARBA" id="ARBA00000073"/>
    </source>
</evidence>
<dbReference type="InterPro" id="IPR050343">
    <property type="entry name" value="RsuA_PseudoU_synthase"/>
</dbReference>
<evidence type="ECO:0000313" key="10">
    <source>
        <dbReference type="Proteomes" id="UP000318709"/>
    </source>
</evidence>
<dbReference type="AlphaFoldDB" id="A0A4Y6U9Z7"/>
<dbReference type="PANTHER" id="PTHR47683:SF3">
    <property type="entry name" value="RIBOSOMAL LARGE SUBUNIT PSEUDOURIDINE SYNTHASE B"/>
    <property type="match status" value="1"/>
</dbReference>
<evidence type="ECO:0000256" key="7">
    <source>
        <dbReference type="SAM" id="MobiDB-lite"/>
    </source>
</evidence>
<feature type="region of interest" description="Disordered" evidence="7">
    <location>
        <begin position="182"/>
        <end position="212"/>
    </location>
</feature>
<dbReference type="Proteomes" id="UP000318709">
    <property type="component" value="Chromosome"/>
</dbReference>
<dbReference type="Gene3D" id="3.30.70.1560">
    <property type="entry name" value="Alpha-L RNA-binding motif"/>
    <property type="match status" value="1"/>
</dbReference>
<feature type="region of interest" description="Disordered" evidence="7">
    <location>
        <begin position="289"/>
        <end position="331"/>
    </location>
</feature>
<organism evidence="9 10">
    <name type="scientific">Formicincola oecophyllae</name>
    <dbReference type="NCBI Taxonomy" id="2558361"/>
    <lineage>
        <taxon>Bacteria</taxon>
        <taxon>Pseudomonadati</taxon>
        <taxon>Pseudomonadota</taxon>
        <taxon>Alphaproteobacteria</taxon>
        <taxon>Acetobacterales</taxon>
        <taxon>Acetobacteraceae</taxon>
        <taxon>Formicincola</taxon>
    </lineage>
</organism>
<reference evidence="9 10" key="1">
    <citation type="submission" date="2019-03" db="EMBL/GenBank/DDBJ databases">
        <title>The complete genome sequence of Swingsia_sp. F3b2 LMG30590(T).</title>
        <authorList>
            <person name="Chua K.-O."/>
            <person name="Chan K.-G."/>
            <person name="See-Too W.-S."/>
        </authorList>
    </citation>
    <scope>NUCLEOTIDE SEQUENCE [LARGE SCALE GENOMIC DNA]</scope>
    <source>
        <strain evidence="9 10">F3b2</strain>
    </source>
</reference>
<evidence type="ECO:0000256" key="2">
    <source>
        <dbReference type="ARBA" id="ARBA00008348"/>
    </source>
</evidence>
<dbReference type="InterPro" id="IPR042092">
    <property type="entry name" value="PsdUridine_s_RsuA/RluB/E/F_cat"/>
</dbReference>
<dbReference type="Pfam" id="PF01479">
    <property type="entry name" value="S4"/>
    <property type="match status" value="1"/>
</dbReference>
<keyword evidence="4 6" id="KW-0413">Isomerase</keyword>
<dbReference type="SUPFAM" id="SSF55174">
    <property type="entry name" value="Alpha-L RNA-binding motif"/>
    <property type="match status" value="1"/>
</dbReference>
<feature type="compositionally biased region" description="Basic and acidic residues" evidence="7">
    <location>
        <begin position="182"/>
        <end position="191"/>
    </location>
</feature>
<protein>
    <recommendedName>
        <fullName evidence="6">Pseudouridine synthase</fullName>
        <ecNumber evidence="6">5.4.99.-</ecNumber>
    </recommendedName>
</protein>
<evidence type="ECO:0000256" key="3">
    <source>
        <dbReference type="ARBA" id="ARBA00022884"/>
    </source>
</evidence>
<dbReference type="CDD" id="cd00165">
    <property type="entry name" value="S4"/>
    <property type="match status" value="1"/>
</dbReference>
<comment type="catalytic activity">
    <reaction evidence="1">
        <text>a uridine in RNA = a pseudouridine in RNA</text>
        <dbReference type="Rhea" id="RHEA:48348"/>
        <dbReference type="Rhea" id="RHEA-COMP:12068"/>
        <dbReference type="Rhea" id="RHEA-COMP:12069"/>
        <dbReference type="ChEBI" id="CHEBI:65314"/>
        <dbReference type="ChEBI" id="CHEBI:65315"/>
    </reaction>
</comment>
<dbReference type="EC" id="5.4.99.-" evidence="6"/>
<dbReference type="GO" id="GO:0003723">
    <property type="term" value="F:RNA binding"/>
    <property type="evidence" value="ECO:0007669"/>
    <property type="project" value="UniProtKB-KW"/>
</dbReference>
<evidence type="ECO:0000256" key="5">
    <source>
        <dbReference type="PROSITE-ProRule" id="PRU00182"/>
    </source>
</evidence>
<dbReference type="Gene3D" id="3.30.70.580">
    <property type="entry name" value="Pseudouridine synthase I, catalytic domain, N-terminal subdomain"/>
    <property type="match status" value="1"/>
</dbReference>
<comment type="similarity">
    <text evidence="2 6">Belongs to the pseudouridine synthase RsuA family.</text>
</comment>
<dbReference type="GO" id="GO:0120159">
    <property type="term" value="F:rRNA pseudouridine synthase activity"/>
    <property type="evidence" value="ECO:0007669"/>
    <property type="project" value="UniProtKB-ARBA"/>
</dbReference>
<feature type="compositionally biased region" description="Basic residues" evidence="7">
    <location>
        <begin position="316"/>
        <end position="331"/>
    </location>
</feature>
<dbReference type="InterPro" id="IPR018496">
    <property type="entry name" value="PsdUridine_synth_RsuA/RluB_CS"/>
</dbReference>
<dbReference type="InterPro" id="IPR000748">
    <property type="entry name" value="PsdUridine_synth_RsuA/RluB/E/F"/>
</dbReference>
<evidence type="ECO:0000313" key="9">
    <source>
        <dbReference type="EMBL" id="QDH14309.1"/>
    </source>
</evidence>
<keyword evidence="3 5" id="KW-0694">RNA-binding</keyword>
<gene>
    <name evidence="9" type="ORF">E3E12_02455</name>
</gene>
<dbReference type="Gene3D" id="3.10.290.10">
    <property type="entry name" value="RNA-binding S4 domain"/>
    <property type="match status" value="1"/>
</dbReference>
<dbReference type="EMBL" id="CP038231">
    <property type="protein sequence ID" value="QDH14309.1"/>
    <property type="molecule type" value="Genomic_DNA"/>
</dbReference>
<dbReference type="InterPro" id="IPR020094">
    <property type="entry name" value="TruA/RsuA/RluB/E/F_N"/>
</dbReference>
<dbReference type="InterPro" id="IPR006145">
    <property type="entry name" value="PsdUridine_synth_RsuA/RluA"/>
</dbReference>
<proteinExistence type="inferred from homology"/>